<name>A0AAJ4WDT3_9GAMM</name>
<comment type="caution">
    <text evidence="2">The sequence shown here is derived from an EMBL/GenBank/DDBJ whole genome shotgun (WGS) entry which is preliminary data.</text>
</comment>
<dbReference type="Proteomes" id="UP000226420">
    <property type="component" value="Unassembled WGS sequence"/>
</dbReference>
<feature type="transmembrane region" description="Helical" evidence="1">
    <location>
        <begin position="52"/>
        <end position="73"/>
    </location>
</feature>
<feature type="transmembrane region" description="Helical" evidence="1">
    <location>
        <begin position="22"/>
        <end position="40"/>
    </location>
</feature>
<evidence type="ECO:0000313" key="2">
    <source>
        <dbReference type="EMBL" id="SFD49719.1"/>
    </source>
</evidence>
<evidence type="ECO:0000256" key="1">
    <source>
        <dbReference type="SAM" id="Phobius"/>
    </source>
</evidence>
<evidence type="ECO:0000313" key="3">
    <source>
        <dbReference type="Proteomes" id="UP000226420"/>
    </source>
</evidence>
<dbReference type="RefSeq" id="WP_074825126.1">
    <property type="nucleotide sequence ID" value="NZ_FOLW01000023.1"/>
</dbReference>
<protein>
    <recommendedName>
        <fullName evidence="4">Type VI secretion protein</fullName>
    </recommendedName>
</protein>
<keyword evidence="1" id="KW-1133">Transmembrane helix</keyword>
<evidence type="ECO:0008006" key="4">
    <source>
        <dbReference type="Google" id="ProtNLM"/>
    </source>
</evidence>
<proteinExistence type="predicted"/>
<dbReference type="AlphaFoldDB" id="A0AAJ4WDT3"/>
<gene>
    <name evidence="2" type="ORF">SAMN02745723_1238</name>
</gene>
<sequence>MSWPKPIIISEDKLKTPNLKRWFIVLMAILVISALLIFLLKPKQSTSEEIISYLAILIVEIVIWALLFSWRMYSHGLEVDRFESWEQEKQLIDLRWNNWASRHLVVLSSHTMMPEGKSAKAFLAQSQDMAVNSHQAIALEFYQDERLGNRQQQAISEMLFAQFSALSALPVDRKIKVEIFNANNVFNPVKDDFQAAWKQLGIPHKTEVEVRRAADLSAIEHWIDNPDSQIKLLIILQLEDLHSNTAFTASEFACAFLLASEQQVEALELTPRAQVLRPMLSDSDSAHDDLKQMHEVQREMETTHHLWLTGFQGKSESNIVACLSELKLDLRHEQEKSGTYYIDLYHGLPGKLNGWLGLSLAVAAVQQTGETQLAASNINNQIAFNLIQPIQDKQQKEQA</sequence>
<keyword evidence="1" id="KW-0812">Transmembrane</keyword>
<keyword evidence="1" id="KW-0472">Membrane</keyword>
<reference evidence="2 3" key="1">
    <citation type="submission" date="2016-10" db="EMBL/GenBank/DDBJ databases">
        <authorList>
            <person name="Varghese N."/>
            <person name="Submissions S."/>
        </authorList>
    </citation>
    <scope>NUCLEOTIDE SEQUENCE [LARGE SCALE GENOMIC DNA]</scope>
    <source>
        <strain evidence="2 3">DSM 5563</strain>
    </source>
</reference>
<accession>A0AAJ4WDT3</accession>
<dbReference type="EMBL" id="FOLW01000023">
    <property type="protein sequence ID" value="SFD49719.1"/>
    <property type="molecule type" value="Genomic_DNA"/>
</dbReference>
<organism evidence="2 3">
    <name type="scientific">Pragia fontium DSM 5563 = ATCC 49100</name>
    <dbReference type="NCBI Taxonomy" id="1122977"/>
    <lineage>
        <taxon>Bacteria</taxon>
        <taxon>Pseudomonadati</taxon>
        <taxon>Pseudomonadota</taxon>
        <taxon>Gammaproteobacteria</taxon>
        <taxon>Enterobacterales</taxon>
        <taxon>Budviciaceae</taxon>
        <taxon>Pragia</taxon>
    </lineage>
</organism>